<organism evidence="2">
    <name type="scientific">Oceaniferula spumae</name>
    <dbReference type="NCBI Taxonomy" id="2979115"/>
    <lineage>
        <taxon>Bacteria</taxon>
        <taxon>Pseudomonadati</taxon>
        <taxon>Verrucomicrobiota</taxon>
        <taxon>Verrucomicrobiia</taxon>
        <taxon>Verrucomicrobiales</taxon>
        <taxon>Verrucomicrobiaceae</taxon>
        <taxon>Oceaniferula</taxon>
    </lineage>
</organism>
<sequence>MNRILPIFLITMFTSYSASAVSEGNAPIAFAAVIKDQAAAAAAIKLIEKQHLPLENAGIENLQFFTQKIADKDIILATMDMNESAPSKIPDNAWTQITGAPLFKDAFAQLNQNLLPHPRNPGTEKSPWVRAETICVIRPDNAAPISKNDHPWYAAVTGLKKEKEAEYRLLHNNVWPGVVDAIGASNINRFDIFLIELGDPEKNQPYLFYLFQYTGKDFDKDMAAQSNSPVNQRWWKFTDACQQPLPAAAAEKKVWLDMKKLP</sequence>
<dbReference type="PANTHER" id="PTHR34389:SF2">
    <property type="entry name" value="L-RHAMNOSE MUTAROTASE"/>
    <property type="match status" value="1"/>
</dbReference>
<evidence type="ECO:0000313" key="2">
    <source>
        <dbReference type="EMBL" id="BDS06974.1"/>
    </source>
</evidence>
<name>A0AAT9FLY1_9BACT</name>
<dbReference type="GO" id="GO:0016857">
    <property type="term" value="F:racemase and epimerase activity, acting on carbohydrates and derivatives"/>
    <property type="evidence" value="ECO:0007669"/>
    <property type="project" value="InterPro"/>
</dbReference>
<dbReference type="InterPro" id="IPR011008">
    <property type="entry name" value="Dimeric_a/b-barrel"/>
</dbReference>
<evidence type="ECO:0000256" key="1">
    <source>
        <dbReference type="SAM" id="SignalP"/>
    </source>
</evidence>
<accession>A0AAT9FLY1</accession>
<dbReference type="KEGG" id="osu:NT6N_20140"/>
<dbReference type="Pfam" id="PF05336">
    <property type="entry name" value="rhaM"/>
    <property type="match status" value="1"/>
</dbReference>
<feature type="signal peptide" evidence="1">
    <location>
        <begin position="1"/>
        <end position="20"/>
    </location>
</feature>
<dbReference type="Gene3D" id="3.30.70.100">
    <property type="match status" value="1"/>
</dbReference>
<dbReference type="AlphaFoldDB" id="A0AAT9FLY1"/>
<dbReference type="PANTHER" id="PTHR34389">
    <property type="entry name" value="L-RHAMNOSE MUTAROTASE"/>
    <property type="match status" value="1"/>
</dbReference>
<dbReference type="InterPro" id="IPR008000">
    <property type="entry name" value="Rham/fucose_mutarotase"/>
</dbReference>
<reference evidence="2" key="1">
    <citation type="submission" date="2024-07" db="EMBL/GenBank/DDBJ databases">
        <title>Complete genome sequence of Verrucomicrobiaceae bacterium NT6N.</title>
        <authorList>
            <person name="Huang C."/>
            <person name="Takami H."/>
            <person name="Hamasaki K."/>
        </authorList>
    </citation>
    <scope>NUCLEOTIDE SEQUENCE</scope>
    <source>
        <strain evidence="2">NT6N</strain>
    </source>
</reference>
<gene>
    <name evidence="2" type="ORF">NT6N_20140</name>
</gene>
<keyword evidence="1" id="KW-0732">Signal</keyword>
<protein>
    <recommendedName>
        <fullName evidence="3">L-rhamnose mutarotase</fullName>
    </recommendedName>
</protein>
<dbReference type="EMBL" id="AP026866">
    <property type="protein sequence ID" value="BDS06974.1"/>
    <property type="molecule type" value="Genomic_DNA"/>
</dbReference>
<proteinExistence type="predicted"/>
<feature type="chain" id="PRO_5043871213" description="L-rhamnose mutarotase" evidence="1">
    <location>
        <begin position="21"/>
        <end position="262"/>
    </location>
</feature>
<evidence type="ECO:0008006" key="3">
    <source>
        <dbReference type="Google" id="ProtNLM"/>
    </source>
</evidence>
<dbReference type="SUPFAM" id="SSF54909">
    <property type="entry name" value="Dimeric alpha+beta barrel"/>
    <property type="match status" value="1"/>
</dbReference>